<comment type="cofactor">
    <cofactor evidence="1">
        <name>Zn(2+)</name>
        <dbReference type="ChEBI" id="CHEBI:29105"/>
    </cofactor>
</comment>
<dbReference type="Pfam" id="PF24827">
    <property type="entry name" value="AstE_AspA_cat"/>
    <property type="match status" value="1"/>
</dbReference>
<protein>
    <submittedName>
        <fullName evidence="6">Succinylglutamate desuccinylase</fullName>
    </submittedName>
</protein>
<gene>
    <name evidence="6" type="ORF">PPN31114_01775</name>
</gene>
<evidence type="ECO:0000313" key="6">
    <source>
        <dbReference type="EMBL" id="VVD93246.1"/>
    </source>
</evidence>
<evidence type="ECO:0000313" key="7">
    <source>
        <dbReference type="Proteomes" id="UP000366945"/>
    </source>
</evidence>
<keyword evidence="3" id="KW-0378">Hydrolase</keyword>
<dbReference type="GO" id="GO:0016788">
    <property type="term" value="F:hydrolase activity, acting on ester bonds"/>
    <property type="evidence" value="ECO:0007669"/>
    <property type="project" value="InterPro"/>
</dbReference>
<dbReference type="PANTHER" id="PTHR15162">
    <property type="entry name" value="ASPARTOACYLASE"/>
    <property type="match status" value="1"/>
</dbReference>
<dbReference type="PANTHER" id="PTHR15162:SF7">
    <property type="entry name" value="SUCCINYLGLUTAMATE DESUCCINYLASE"/>
    <property type="match status" value="1"/>
</dbReference>
<dbReference type="GeneID" id="300403819"/>
<dbReference type="OrthoDB" id="6794856at2"/>
<dbReference type="RefSeq" id="WP_150678998.1">
    <property type="nucleotide sequence ID" value="NZ_CABPSK010000001.1"/>
</dbReference>
<evidence type="ECO:0000259" key="5">
    <source>
        <dbReference type="Pfam" id="PF24827"/>
    </source>
</evidence>
<reference evidence="6 7" key="1">
    <citation type="submission" date="2019-08" db="EMBL/GenBank/DDBJ databases">
        <authorList>
            <person name="Peeters C."/>
        </authorList>
    </citation>
    <scope>NUCLEOTIDE SEQUENCE [LARGE SCALE GENOMIC DNA]</scope>
    <source>
        <strain evidence="6 7">LMG 31114</strain>
    </source>
</reference>
<name>A0A5E4TZ92_9BURK</name>
<dbReference type="AlphaFoldDB" id="A0A5E4TZ92"/>
<dbReference type="Gene3D" id="3.40.630.10">
    <property type="entry name" value="Zn peptidases"/>
    <property type="match status" value="1"/>
</dbReference>
<accession>A0A5E4TZ92</accession>
<evidence type="ECO:0000256" key="3">
    <source>
        <dbReference type="ARBA" id="ARBA00022801"/>
    </source>
</evidence>
<organism evidence="6 7">
    <name type="scientific">Pandoraea pneumonica</name>
    <dbReference type="NCBI Taxonomy" id="2508299"/>
    <lineage>
        <taxon>Bacteria</taxon>
        <taxon>Pseudomonadati</taxon>
        <taxon>Pseudomonadota</taxon>
        <taxon>Betaproteobacteria</taxon>
        <taxon>Burkholderiales</taxon>
        <taxon>Burkholderiaceae</taxon>
        <taxon>Pandoraea</taxon>
    </lineage>
</organism>
<dbReference type="InterPro" id="IPR050178">
    <property type="entry name" value="AspA/AstE_fam"/>
</dbReference>
<dbReference type="GO" id="GO:0046872">
    <property type="term" value="F:metal ion binding"/>
    <property type="evidence" value="ECO:0007669"/>
    <property type="project" value="UniProtKB-KW"/>
</dbReference>
<dbReference type="Proteomes" id="UP000366945">
    <property type="component" value="Unassembled WGS sequence"/>
</dbReference>
<dbReference type="SUPFAM" id="SSF53187">
    <property type="entry name" value="Zn-dependent exopeptidases"/>
    <property type="match status" value="1"/>
</dbReference>
<keyword evidence="4" id="KW-0862">Zinc</keyword>
<proteinExistence type="predicted"/>
<evidence type="ECO:0000256" key="1">
    <source>
        <dbReference type="ARBA" id="ARBA00001947"/>
    </source>
</evidence>
<evidence type="ECO:0000256" key="4">
    <source>
        <dbReference type="ARBA" id="ARBA00022833"/>
    </source>
</evidence>
<feature type="domain" description="Succinylglutamate desuccinylase/Aspartoacylase catalytic" evidence="5">
    <location>
        <begin position="34"/>
        <end position="176"/>
    </location>
</feature>
<sequence length="317" mass="34938">MDTQNSKAMYRDISAYKAGNTGTDYVHHFDSGLPGPHLLISSLIHGNEFCGMHAVTHLLDSGVRPARGKLTLTFANVAAYESFDESTPFASRQLVHNLNRIWSDEYLQGESDSPEVRRLRELAPFMDAADHILDIHSTSLDVPPFWVYPDAQRNTALAEAIDVCGLHLIMPKGLGSGTPLIQFRRFGDAATTTGAAVVIECGQHFKPSSAKVAIAAATRFLAHFELIDAEEAERLAGVEAQPSARRRFELVETHVVQTPEFRFSRPVVGFEVFSKDELVATDGDKQIVAPFDGCTVIMPTREPIVGREAMYLARERA</sequence>
<dbReference type="EMBL" id="CABPSK010000001">
    <property type="protein sequence ID" value="VVD93246.1"/>
    <property type="molecule type" value="Genomic_DNA"/>
</dbReference>
<keyword evidence="7" id="KW-1185">Reference proteome</keyword>
<evidence type="ECO:0000256" key="2">
    <source>
        <dbReference type="ARBA" id="ARBA00022723"/>
    </source>
</evidence>
<keyword evidence="2" id="KW-0479">Metal-binding</keyword>
<dbReference type="GO" id="GO:0005829">
    <property type="term" value="C:cytosol"/>
    <property type="evidence" value="ECO:0007669"/>
    <property type="project" value="TreeGrafter"/>
</dbReference>
<dbReference type="InterPro" id="IPR055438">
    <property type="entry name" value="AstE_AspA_cat"/>
</dbReference>